<feature type="transmembrane region" description="Helical" evidence="3">
    <location>
        <begin position="139"/>
        <end position="158"/>
    </location>
</feature>
<name>A0ABS6JQE7_9BACI</name>
<feature type="transmembrane region" description="Helical" evidence="3">
    <location>
        <begin position="12"/>
        <end position="33"/>
    </location>
</feature>
<dbReference type="EMBL" id="JAHQCR010000021">
    <property type="protein sequence ID" value="MBU9720791.1"/>
    <property type="molecule type" value="Genomic_DNA"/>
</dbReference>
<accession>A0ABS6JQE7</accession>
<keyword evidence="3" id="KW-1133">Transmembrane helix</keyword>
<feature type="transmembrane region" description="Helical" evidence="3">
    <location>
        <begin position="70"/>
        <end position="95"/>
    </location>
</feature>
<dbReference type="PANTHER" id="PTHR32089:SF112">
    <property type="entry name" value="LYSOZYME-LIKE PROTEIN-RELATED"/>
    <property type="match status" value="1"/>
</dbReference>
<dbReference type="Gene3D" id="1.10.287.950">
    <property type="entry name" value="Methyl-accepting chemotaxis protein"/>
    <property type="match status" value="1"/>
</dbReference>
<evidence type="ECO:0000313" key="6">
    <source>
        <dbReference type="Proteomes" id="UP000790580"/>
    </source>
</evidence>
<organism evidence="5 6">
    <name type="scientific">Evansella alkalicola</name>
    <dbReference type="NCBI Taxonomy" id="745819"/>
    <lineage>
        <taxon>Bacteria</taxon>
        <taxon>Bacillati</taxon>
        <taxon>Bacillota</taxon>
        <taxon>Bacilli</taxon>
        <taxon>Bacillales</taxon>
        <taxon>Bacillaceae</taxon>
        <taxon>Evansella</taxon>
    </lineage>
</organism>
<dbReference type="SMART" id="SM00283">
    <property type="entry name" value="MA"/>
    <property type="match status" value="1"/>
</dbReference>
<evidence type="ECO:0000256" key="2">
    <source>
        <dbReference type="PROSITE-ProRule" id="PRU00284"/>
    </source>
</evidence>
<dbReference type="CDD" id="cd11386">
    <property type="entry name" value="MCP_signal"/>
    <property type="match status" value="1"/>
</dbReference>
<protein>
    <submittedName>
        <fullName evidence="5">Methyl-accepting chemotaxis protein</fullName>
    </submittedName>
</protein>
<feature type="domain" description="Methyl-accepting transducer" evidence="4">
    <location>
        <begin position="208"/>
        <end position="465"/>
    </location>
</feature>
<sequence>MEQDKLVFQKRNWFMIRLFFISGLISAAVVYFGGSPLEAVFTIFLIAVLFAIISFILYKTEKQINVIPYLLIAGLSVMTLTLLTLTPSISSYLIVYYSLVFSTLYLHFKYVIFSGVVGLVATNYFLFANGEQNFVNFDSTVIVALNLLFVLITVMLIAQSRISSRLQSDSLALADEAVQSKQGMERMIEQIRLTVNKLDVLNDDLQDHSNATNQFSNELTSTFNEIAGGVESQANSSSEMTNSIYAIDNEVKDLSNSSEIMNQRAENTANLVHSGSEKISKLNEQMAEINSIMRSTAGEMNELNEFTSKVGDILNTISDIADQTNLLALNAAIEAARAGESGRGFAVVATEVRKLAEHSLKSTEEISQILHNIQVKASSASKRVAEGEETFSLGGKLVEETDVVFNDIEEQVKDVRERTVDMKEKVAKLHQSSGEVVDEINSVSSVSQELSASVEQVLASVEEQSSKISHMTGKIDEIDELSEKLKDMLK</sequence>
<keyword evidence="6" id="KW-1185">Reference proteome</keyword>
<reference evidence="5 6" key="1">
    <citation type="submission" date="2021-06" db="EMBL/GenBank/DDBJ databases">
        <title>Bacillus sp. RD4P76, an endophyte from a halophyte.</title>
        <authorList>
            <person name="Sun J.-Q."/>
        </authorList>
    </citation>
    <scope>NUCLEOTIDE SEQUENCE [LARGE SCALE GENOMIC DNA]</scope>
    <source>
        <strain evidence="5 6">JCM 17098</strain>
    </source>
</reference>
<dbReference type="Pfam" id="PF00015">
    <property type="entry name" value="MCPsignal"/>
    <property type="match status" value="1"/>
</dbReference>
<dbReference type="Proteomes" id="UP000790580">
    <property type="component" value="Unassembled WGS sequence"/>
</dbReference>
<evidence type="ECO:0000256" key="1">
    <source>
        <dbReference type="ARBA" id="ARBA00023224"/>
    </source>
</evidence>
<gene>
    <name evidence="5" type="ORF">KS407_04935</name>
</gene>
<keyword evidence="3" id="KW-0472">Membrane</keyword>
<proteinExistence type="predicted"/>
<dbReference type="PANTHER" id="PTHR32089">
    <property type="entry name" value="METHYL-ACCEPTING CHEMOTAXIS PROTEIN MCPB"/>
    <property type="match status" value="1"/>
</dbReference>
<feature type="transmembrane region" description="Helical" evidence="3">
    <location>
        <begin position="107"/>
        <end position="127"/>
    </location>
</feature>
<evidence type="ECO:0000259" key="4">
    <source>
        <dbReference type="PROSITE" id="PS50111"/>
    </source>
</evidence>
<dbReference type="InterPro" id="IPR004089">
    <property type="entry name" value="MCPsignal_dom"/>
</dbReference>
<evidence type="ECO:0000256" key="3">
    <source>
        <dbReference type="SAM" id="Phobius"/>
    </source>
</evidence>
<keyword evidence="1 2" id="KW-0807">Transducer</keyword>
<dbReference type="SUPFAM" id="SSF58104">
    <property type="entry name" value="Methyl-accepting chemotaxis protein (MCP) signaling domain"/>
    <property type="match status" value="1"/>
</dbReference>
<evidence type="ECO:0000313" key="5">
    <source>
        <dbReference type="EMBL" id="MBU9720791.1"/>
    </source>
</evidence>
<keyword evidence="3" id="KW-0812">Transmembrane</keyword>
<comment type="caution">
    <text evidence="5">The sequence shown here is derived from an EMBL/GenBank/DDBJ whole genome shotgun (WGS) entry which is preliminary data.</text>
</comment>
<dbReference type="PROSITE" id="PS50111">
    <property type="entry name" value="CHEMOTAXIS_TRANSDUC_2"/>
    <property type="match status" value="1"/>
</dbReference>
<feature type="transmembrane region" description="Helical" evidence="3">
    <location>
        <begin position="39"/>
        <end position="58"/>
    </location>
</feature>